<dbReference type="AlphaFoldDB" id="A0A9D4GDL0"/>
<comment type="caution">
    <text evidence="2">The sequence shown here is derived from an EMBL/GenBank/DDBJ whole genome shotgun (WGS) entry which is preliminary data.</text>
</comment>
<evidence type="ECO:0000256" key="1">
    <source>
        <dbReference type="SAM" id="Phobius"/>
    </source>
</evidence>
<reference evidence="2" key="2">
    <citation type="submission" date="2020-11" db="EMBL/GenBank/DDBJ databases">
        <authorList>
            <person name="McCartney M.A."/>
            <person name="Auch B."/>
            <person name="Kono T."/>
            <person name="Mallez S."/>
            <person name="Becker A."/>
            <person name="Gohl D.M."/>
            <person name="Silverstein K.A.T."/>
            <person name="Koren S."/>
            <person name="Bechman K.B."/>
            <person name="Herman A."/>
            <person name="Abrahante J.E."/>
            <person name="Garbe J."/>
        </authorList>
    </citation>
    <scope>NUCLEOTIDE SEQUENCE</scope>
    <source>
        <strain evidence="2">Duluth1</strain>
        <tissue evidence="2">Whole animal</tissue>
    </source>
</reference>
<reference evidence="2" key="1">
    <citation type="journal article" date="2019" name="bioRxiv">
        <title>The Genome of the Zebra Mussel, Dreissena polymorpha: A Resource for Invasive Species Research.</title>
        <authorList>
            <person name="McCartney M.A."/>
            <person name="Auch B."/>
            <person name="Kono T."/>
            <person name="Mallez S."/>
            <person name="Zhang Y."/>
            <person name="Obille A."/>
            <person name="Becker A."/>
            <person name="Abrahante J.E."/>
            <person name="Garbe J."/>
            <person name="Badalamenti J.P."/>
            <person name="Herman A."/>
            <person name="Mangelson H."/>
            <person name="Liachko I."/>
            <person name="Sullivan S."/>
            <person name="Sone E.D."/>
            <person name="Koren S."/>
            <person name="Silverstein K.A.T."/>
            <person name="Beckman K.B."/>
            <person name="Gohl D.M."/>
        </authorList>
    </citation>
    <scope>NUCLEOTIDE SEQUENCE</scope>
    <source>
        <strain evidence="2">Duluth1</strain>
        <tissue evidence="2">Whole animal</tissue>
    </source>
</reference>
<keyword evidence="1" id="KW-0472">Membrane</keyword>
<dbReference type="Proteomes" id="UP000828390">
    <property type="component" value="Unassembled WGS sequence"/>
</dbReference>
<evidence type="ECO:0000313" key="3">
    <source>
        <dbReference type="Proteomes" id="UP000828390"/>
    </source>
</evidence>
<keyword evidence="1" id="KW-0812">Transmembrane</keyword>
<keyword evidence="1" id="KW-1133">Transmembrane helix</keyword>
<name>A0A9D4GDL0_DREPO</name>
<feature type="transmembrane region" description="Helical" evidence="1">
    <location>
        <begin position="27"/>
        <end position="49"/>
    </location>
</feature>
<keyword evidence="3" id="KW-1185">Reference proteome</keyword>
<dbReference type="EMBL" id="JAIWYP010000006">
    <property type="protein sequence ID" value="KAH3812057.1"/>
    <property type="molecule type" value="Genomic_DNA"/>
</dbReference>
<sequence length="61" mass="6794">MIREMTVVKNSTSMAARKLTSAEDKRTVAKVSGTVAICMMAGTFFIIFLSDFSRILRTVFN</sequence>
<evidence type="ECO:0000313" key="2">
    <source>
        <dbReference type="EMBL" id="KAH3812057.1"/>
    </source>
</evidence>
<proteinExistence type="predicted"/>
<accession>A0A9D4GDL0</accession>
<protein>
    <submittedName>
        <fullName evidence="2">Uncharacterized protein</fullName>
    </submittedName>
</protein>
<organism evidence="2 3">
    <name type="scientific">Dreissena polymorpha</name>
    <name type="common">Zebra mussel</name>
    <name type="synonym">Mytilus polymorpha</name>
    <dbReference type="NCBI Taxonomy" id="45954"/>
    <lineage>
        <taxon>Eukaryota</taxon>
        <taxon>Metazoa</taxon>
        <taxon>Spiralia</taxon>
        <taxon>Lophotrochozoa</taxon>
        <taxon>Mollusca</taxon>
        <taxon>Bivalvia</taxon>
        <taxon>Autobranchia</taxon>
        <taxon>Heteroconchia</taxon>
        <taxon>Euheterodonta</taxon>
        <taxon>Imparidentia</taxon>
        <taxon>Neoheterodontei</taxon>
        <taxon>Myida</taxon>
        <taxon>Dreissenoidea</taxon>
        <taxon>Dreissenidae</taxon>
        <taxon>Dreissena</taxon>
    </lineage>
</organism>
<gene>
    <name evidence="2" type="ORF">DPMN_140479</name>
</gene>